<comment type="caution">
    <text evidence="1">The sequence shown here is derived from an EMBL/GenBank/DDBJ whole genome shotgun (WGS) entry which is preliminary data.</text>
</comment>
<gene>
    <name evidence="1" type="ORF">TRIHO_38910</name>
</gene>
<dbReference type="AlphaFoldDB" id="A0A132BU19"/>
<proteinExistence type="predicted"/>
<sequence>MNAVSFVAVTLVVAGGLAVPLRAAEFSPVGEVLQAMRNTPYECTDYDQASDSCSSVSLMTEEESSLLNTSWFALPNPGGAPWVFEIYTDYEIVMGWGCIGNSQGVAVAYSSGGQPELGETYAQQIRAQLVEAMDPDEPCAGYHPTGPQQYRVEFRHYDGTRAMRKPVTVDFFATPKSVRP</sequence>
<reference evidence="1 2" key="1">
    <citation type="submission" date="2015-12" db="EMBL/GenBank/DDBJ databases">
        <title>Genome sequence of the marine Rhodobacteraceae strain O3.65, Candidatus Tritonibacter horizontis.</title>
        <authorList>
            <person name="Poehlein A."/>
            <person name="Giebel H.A."/>
            <person name="Voget S."/>
            <person name="Brinkhoff T."/>
        </authorList>
    </citation>
    <scope>NUCLEOTIDE SEQUENCE [LARGE SCALE GENOMIC DNA]</scope>
    <source>
        <strain evidence="1 2">O3.65</strain>
    </source>
</reference>
<dbReference type="RefSeq" id="WP_068247671.1">
    <property type="nucleotide sequence ID" value="NZ_LPUY01000100.1"/>
</dbReference>
<organism evidence="1 2">
    <name type="scientific">Tritonibacter horizontis</name>
    <dbReference type="NCBI Taxonomy" id="1768241"/>
    <lineage>
        <taxon>Bacteria</taxon>
        <taxon>Pseudomonadati</taxon>
        <taxon>Pseudomonadota</taxon>
        <taxon>Alphaproteobacteria</taxon>
        <taxon>Rhodobacterales</taxon>
        <taxon>Paracoccaceae</taxon>
        <taxon>Tritonibacter</taxon>
    </lineage>
</organism>
<dbReference type="Proteomes" id="UP000068382">
    <property type="component" value="Unassembled WGS sequence"/>
</dbReference>
<dbReference type="OrthoDB" id="7858779at2"/>
<name>A0A132BU19_9RHOB</name>
<keyword evidence="2" id="KW-1185">Reference proteome</keyword>
<dbReference type="EMBL" id="LPUY01000100">
    <property type="protein sequence ID" value="KUP91317.1"/>
    <property type="molecule type" value="Genomic_DNA"/>
</dbReference>
<evidence type="ECO:0000313" key="2">
    <source>
        <dbReference type="Proteomes" id="UP000068382"/>
    </source>
</evidence>
<accession>A0A132BU19</accession>
<evidence type="ECO:0000313" key="1">
    <source>
        <dbReference type="EMBL" id="KUP91317.1"/>
    </source>
</evidence>
<protein>
    <submittedName>
        <fullName evidence="1">Uncharacterized protein</fullName>
    </submittedName>
</protein>